<evidence type="ECO:0000259" key="6">
    <source>
        <dbReference type="Pfam" id="PF00692"/>
    </source>
</evidence>
<dbReference type="GO" id="GO:0000287">
    <property type="term" value="F:magnesium ion binding"/>
    <property type="evidence" value="ECO:0007669"/>
    <property type="project" value="UniProtKB-UniRule"/>
</dbReference>
<keyword evidence="2 5" id="KW-0378">Hydrolase</keyword>
<reference evidence="7 8" key="1">
    <citation type="submission" date="2016-10" db="EMBL/GenBank/DDBJ databases">
        <authorList>
            <person name="de Groot N.N."/>
        </authorList>
    </citation>
    <scope>NUCLEOTIDE SEQUENCE [LARGE SCALE GENOMIC DNA]</scope>
    <source>
        <strain evidence="7 8">DSM 29340</strain>
    </source>
</reference>
<dbReference type="GO" id="GO:0006226">
    <property type="term" value="P:dUMP biosynthetic process"/>
    <property type="evidence" value="ECO:0007669"/>
    <property type="project" value="UniProtKB-UniRule"/>
</dbReference>
<comment type="catalytic activity">
    <reaction evidence="4 5">
        <text>dUTP + H2O = dUMP + diphosphate + H(+)</text>
        <dbReference type="Rhea" id="RHEA:10248"/>
        <dbReference type="ChEBI" id="CHEBI:15377"/>
        <dbReference type="ChEBI" id="CHEBI:15378"/>
        <dbReference type="ChEBI" id="CHEBI:33019"/>
        <dbReference type="ChEBI" id="CHEBI:61555"/>
        <dbReference type="ChEBI" id="CHEBI:246422"/>
        <dbReference type="EC" id="3.6.1.23"/>
    </reaction>
</comment>
<dbReference type="GO" id="GO:0004170">
    <property type="term" value="F:dUTP diphosphatase activity"/>
    <property type="evidence" value="ECO:0007669"/>
    <property type="project" value="UniProtKB-UniRule"/>
</dbReference>
<evidence type="ECO:0000256" key="5">
    <source>
        <dbReference type="HAMAP-Rule" id="MF_00116"/>
    </source>
</evidence>
<dbReference type="NCBIfam" id="TIGR00576">
    <property type="entry name" value="dut"/>
    <property type="match status" value="1"/>
</dbReference>
<feature type="domain" description="dUTPase-like" evidence="6">
    <location>
        <begin position="16"/>
        <end position="149"/>
    </location>
</feature>
<dbReference type="EC" id="3.6.1.23" evidence="5"/>
<evidence type="ECO:0000313" key="8">
    <source>
        <dbReference type="Proteomes" id="UP000199379"/>
    </source>
</evidence>
<comment type="cofactor">
    <cofactor evidence="5">
        <name>Mg(2+)</name>
        <dbReference type="ChEBI" id="CHEBI:18420"/>
    </cofactor>
</comment>
<evidence type="ECO:0000256" key="1">
    <source>
        <dbReference type="ARBA" id="ARBA00006581"/>
    </source>
</evidence>
<evidence type="ECO:0000256" key="4">
    <source>
        <dbReference type="ARBA" id="ARBA00047686"/>
    </source>
</evidence>
<keyword evidence="8" id="KW-1185">Reference proteome</keyword>
<dbReference type="HAMAP" id="MF_00116">
    <property type="entry name" value="dUTPase_bact"/>
    <property type="match status" value="1"/>
</dbReference>
<evidence type="ECO:0000256" key="2">
    <source>
        <dbReference type="ARBA" id="ARBA00022801"/>
    </source>
</evidence>
<dbReference type="InterPro" id="IPR008181">
    <property type="entry name" value="dUTPase"/>
</dbReference>
<dbReference type="NCBIfam" id="NF001862">
    <property type="entry name" value="PRK00601.1"/>
    <property type="match status" value="1"/>
</dbReference>
<protein>
    <recommendedName>
        <fullName evidence="5">Deoxyuridine 5'-triphosphate nucleotidohydrolase</fullName>
        <shortName evidence="5">dUTPase</shortName>
        <ecNumber evidence="5">3.6.1.23</ecNumber>
    </recommendedName>
    <alternativeName>
        <fullName evidence="5">dUTP pyrophosphatase</fullName>
    </alternativeName>
</protein>
<sequence length="151" mass="15733">MVTIRVIREAGADPSVPLPSYESAGAAGADVRASFPDRGAIMLEPGARALVPTGLRVEIPEGHEIQVRPRSGLALKYGITLVNTPGTIDSDYRGPLGVIVLNAGHESFEISHGDRIAQLVVAPVVRAAFEETSELDGTTRGSDGFGSTGRG</sequence>
<dbReference type="OrthoDB" id="9809956at2"/>
<feature type="binding site" evidence="5">
    <location>
        <position position="83"/>
    </location>
    <ligand>
        <name>substrate</name>
    </ligand>
</feature>
<dbReference type="SUPFAM" id="SSF51283">
    <property type="entry name" value="dUTPase-like"/>
    <property type="match status" value="1"/>
</dbReference>
<dbReference type="Gene3D" id="2.70.40.10">
    <property type="match status" value="1"/>
</dbReference>
<evidence type="ECO:0000313" key="7">
    <source>
        <dbReference type="EMBL" id="SEJ89714.1"/>
    </source>
</evidence>
<dbReference type="RefSeq" id="WP_092368414.1">
    <property type="nucleotide sequence ID" value="NZ_BMGV01000008.1"/>
</dbReference>
<dbReference type="AlphaFoldDB" id="A0A1H7CKD9"/>
<dbReference type="UniPathway" id="UPA00610">
    <property type="reaction ID" value="UER00666"/>
</dbReference>
<feature type="binding site" evidence="5">
    <location>
        <begin position="70"/>
        <end position="72"/>
    </location>
    <ligand>
        <name>substrate</name>
    </ligand>
</feature>
<dbReference type="STRING" id="1227549.SAMN05444007_108151"/>
<dbReference type="PANTHER" id="PTHR11241">
    <property type="entry name" value="DEOXYURIDINE 5'-TRIPHOSPHATE NUCLEOTIDOHYDROLASE"/>
    <property type="match status" value="1"/>
</dbReference>
<comment type="caution">
    <text evidence="5">Lacks conserved residue(s) required for the propagation of feature annotation.</text>
</comment>
<dbReference type="GO" id="GO:0046081">
    <property type="term" value="P:dUTP catabolic process"/>
    <property type="evidence" value="ECO:0007669"/>
    <property type="project" value="InterPro"/>
</dbReference>
<keyword evidence="5" id="KW-0479">Metal-binding</keyword>
<name>A0A1H7CKD9_9RHOB</name>
<comment type="pathway">
    <text evidence="5">Pyrimidine metabolism; dUMP biosynthesis; dUMP from dCTP (dUTP route): step 2/2.</text>
</comment>
<dbReference type="Pfam" id="PF00692">
    <property type="entry name" value="dUTPase"/>
    <property type="match status" value="1"/>
</dbReference>
<dbReference type="InterPro" id="IPR029054">
    <property type="entry name" value="dUTPase-like"/>
</dbReference>
<evidence type="ECO:0000256" key="3">
    <source>
        <dbReference type="ARBA" id="ARBA00023080"/>
    </source>
</evidence>
<dbReference type="PANTHER" id="PTHR11241:SF0">
    <property type="entry name" value="DEOXYURIDINE 5'-TRIPHOSPHATE NUCLEOTIDOHYDROLASE"/>
    <property type="match status" value="1"/>
</dbReference>
<proteinExistence type="inferred from homology"/>
<keyword evidence="5" id="KW-0460">Magnesium</keyword>
<dbReference type="EMBL" id="FNYD01000008">
    <property type="protein sequence ID" value="SEJ89714.1"/>
    <property type="molecule type" value="Genomic_DNA"/>
</dbReference>
<comment type="function">
    <text evidence="5">This enzyme is involved in nucleotide metabolism: it produces dUMP, the immediate precursor of thymidine nucleotides and it decreases the intracellular concentration of dUTP so that uracil cannot be incorporated into DNA.</text>
</comment>
<accession>A0A1H7CKD9</accession>
<dbReference type="CDD" id="cd07557">
    <property type="entry name" value="trimeric_dUTPase"/>
    <property type="match status" value="1"/>
</dbReference>
<dbReference type="Proteomes" id="UP000199379">
    <property type="component" value="Unassembled WGS sequence"/>
</dbReference>
<comment type="similarity">
    <text evidence="1 5">Belongs to the dUTPase family.</text>
</comment>
<dbReference type="InterPro" id="IPR033704">
    <property type="entry name" value="dUTPase_trimeric"/>
</dbReference>
<dbReference type="InterPro" id="IPR036157">
    <property type="entry name" value="dUTPase-like_sf"/>
</dbReference>
<keyword evidence="3 5" id="KW-0546">Nucleotide metabolism</keyword>
<organism evidence="7 8">
    <name type="scientific">Cribrihabitans marinus</name>
    <dbReference type="NCBI Taxonomy" id="1227549"/>
    <lineage>
        <taxon>Bacteria</taxon>
        <taxon>Pseudomonadati</taxon>
        <taxon>Pseudomonadota</taxon>
        <taxon>Alphaproteobacteria</taxon>
        <taxon>Rhodobacterales</taxon>
        <taxon>Paracoccaceae</taxon>
        <taxon>Cribrihabitans</taxon>
    </lineage>
</organism>
<gene>
    <name evidence="5" type="primary">dut</name>
    <name evidence="7" type="ORF">SAMN05444007_108151</name>
</gene>
<feature type="binding site" evidence="5">
    <location>
        <begin position="87"/>
        <end position="89"/>
    </location>
    <ligand>
        <name>substrate</name>
    </ligand>
</feature>